<gene>
    <name evidence="8" type="ORF">Acr_15g0013690</name>
</gene>
<dbReference type="Pfam" id="PF00232">
    <property type="entry name" value="Glyco_hydro_1"/>
    <property type="match status" value="1"/>
</dbReference>
<organism evidence="8 9">
    <name type="scientific">Actinidia rufa</name>
    <dbReference type="NCBI Taxonomy" id="165716"/>
    <lineage>
        <taxon>Eukaryota</taxon>
        <taxon>Viridiplantae</taxon>
        <taxon>Streptophyta</taxon>
        <taxon>Embryophyta</taxon>
        <taxon>Tracheophyta</taxon>
        <taxon>Spermatophyta</taxon>
        <taxon>Magnoliopsida</taxon>
        <taxon>eudicotyledons</taxon>
        <taxon>Gunneridae</taxon>
        <taxon>Pentapetalae</taxon>
        <taxon>asterids</taxon>
        <taxon>Ericales</taxon>
        <taxon>Actinidiaceae</taxon>
        <taxon>Actinidia</taxon>
    </lineage>
</organism>
<dbReference type="PROSITE" id="PS00653">
    <property type="entry name" value="GLYCOSYL_HYDROL_F1_2"/>
    <property type="match status" value="1"/>
</dbReference>
<evidence type="ECO:0000256" key="7">
    <source>
        <dbReference type="SAM" id="SignalP"/>
    </source>
</evidence>
<name>A0A7J0FVN6_9ERIC</name>
<keyword evidence="7" id="KW-0732">Signal</keyword>
<dbReference type="GO" id="GO:0005975">
    <property type="term" value="P:carbohydrate metabolic process"/>
    <property type="evidence" value="ECO:0007669"/>
    <property type="project" value="InterPro"/>
</dbReference>
<comment type="similarity">
    <text evidence="1 5">Belongs to the glycosyl hydrolase 1 family.</text>
</comment>
<accession>A0A7J0FVN6</accession>
<dbReference type="GO" id="GO:0008422">
    <property type="term" value="F:beta-glucosidase activity"/>
    <property type="evidence" value="ECO:0007669"/>
    <property type="project" value="TreeGrafter"/>
</dbReference>
<evidence type="ECO:0000256" key="3">
    <source>
        <dbReference type="ARBA" id="ARBA00023295"/>
    </source>
</evidence>
<dbReference type="InterPro" id="IPR018120">
    <property type="entry name" value="Glyco_hydro_1_AS"/>
</dbReference>
<dbReference type="FunFam" id="3.20.20.80:FF:000020">
    <property type="entry name" value="Beta-glucosidase 12"/>
    <property type="match status" value="1"/>
</dbReference>
<feature type="active site" description="Nucleophile" evidence="4">
    <location>
        <position position="406"/>
    </location>
</feature>
<evidence type="ECO:0000313" key="8">
    <source>
        <dbReference type="EMBL" id="GFZ02761.1"/>
    </source>
</evidence>
<dbReference type="PRINTS" id="PR00131">
    <property type="entry name" value="GLHYDRLASE1"/>
</dbReference>
<dbReference type="PROSITE" id="PS00572">
    <property type="entry name" value="GLYCOSYL_HYDROL_F1_1"/>
    <property type="match status" value="1"/>
</dbReference>
<feature type="signal peptide" evidence="7">
    <location>
        <begin position="1"/>
        <end position="24"/>
    </location>
</feature>
<dbReference type="InterPro" id="IPR001360">
    <property type="entry name" value="Glyco_hydro_1"/>
</dbReference>
<proteinExistence type="inferred from homology"/>
<dbReference type="InterPro" id="IPR033132">
    <property type="entry name" value="GH_1_N_CS"/>
</dbReference>
<evidence type="ECO:0000256" key="1">
    <source>
        <dbReference type="ARBA" id="ARBA00010838"/>
    </source>
</evidence>
<keyword evidence="9" id="KW-1185">Reference proteome</keyword>
<dbReference type="PANTHER" id="PTHR10353">
    <property type="entry name" value="GLYCOSYL HYDROLASE"/>
    <property type="match status" value="1"/>
</dbReference>
<evidence type="ECO:0000256" key="6">
    <source>
        <dbReference type="RuleBase" id="RU004468"/>
    </source>
</evidence>
<dbReference type="InterPro" id="IPR017853">
    <property type="entry name" value="GH"/>
</dbReference>
<dbReference type="Proteomes" id="UP000585474">
    <property type="component" value="Unassembled WGS sequence"/>
</dbReference>
<feature type="chain" id="PRO_5029550171" evidence="7">
    <location>
        <begin position="25"/>
        <end position="510"/>
    </location>
</feature>
<dbReference type="OrthoDB" id="65569at2759"/>
<evidence type="ECO:0000256" key="5">
    <source>
        <dbReference type="RuleBase" id="RU003690"/>
    </source>
</evidence>
<dbReference type="AlphaFoldDB" id="A0A7J0FVN6"/>
<evidence type="ECO:0000256" key="4">
    <source>
        <dbReference type="PROSITE-ProRule" id="PRU10055"/>
    </source>
</evidence>
<protein>
    <submittedName>
        <fullName evidence="8">Beta glucosidase 17</fullName>
    </submittedName>
</protein>
<reference evidence="8 9" key="1">
    <citation type="submission" date="2019-07" db="EMBL/GenBank/DDBJ databases">
        <title>De Novo Assembly of kiwifruit Actinidia rufa.</title>
        <authorList>
            <person name="Sugita-Konishi S."/>
            <person name="Sato K."/>
            <person name="Mori E."/>
            <person name="Abe Y."/>
            <person name="Kisaki G."/>
            <person name="Hamano K."/>
            <person name="Suezawa K."/>
            <person name="Otani M."/>
            <person name="Fukuda T."/>
            <person name="Manabe T."/>
            <person name="Gomi K."/>
            <person name="Tabuchi M."/>
            <person name="Akimitsu K."/>
            <person name="Kataoka I."/>
        </authorList>
    </citation>
    <scope>NUCLEOTIDE SEQUENCE [LARGE SCALE GENOMIC DNA]</scope>
    <source>
        <strain evidence="9">cv. Fuchu</strain>
    </source>
</reference>
<dbReference type="SUPFAM" id="SSF51445">
    <property type="entry name" value="(Trans)glycosidases"/>
    <property type="match status" value="1"/>
</dbReference>
<comment type="caution">
    <text evidence="8">The sequence shown here is derived from an EMBL/GenBank/DDBJ whole genome shotgun (WGS) entry which is preliminary data.</text>
</comment>
<keyword evidence="3 6" id="KW-0326">Glycosidase</keyword>
<keyword evidence="2 6" id="KW-0378">Hydrolase</keyword>
<evidence type="ECO:0000313" key="9">
    <source>
        <dbReference type="Proteomes" id="UP000585474"/>
    </source>
</evidence>
<evidence type="ECO:0000256" key="2">
    <source>
        <dbReference type="ARBA" id="ARBA00022801"/>
    </source>
</evidence>
<dbReference type="EMBL" id="BJWL01000015">
    <property type="protein sequence ID" value="GFZ02761.1"/>
    <property type="molecule type" value="Genomic_DNA"/>
</dbReference>
<dbReference type="PANTHER" id="PTHR10353:SF297">
    <property type="entry name" value="VICIANIN HYDROLASE-LIKE"/>
    <property type="match status" value="1"/>
</dbReference>
<sequence length="510" mass="57399">MTISGGVLLFFLVAMASFLASTEGAGKNIPPLSRSIFPKGFVFGAGSAAYQYEGAAFLDGRGTSIWDTFTRQHPEKIADHSNGDVADDMYHRYKGDVNLMKITGLDAFRFSISWSRVLPKGKLSGGVNPLGVKYYNNLINEILAKGMVPYVTLFHWDLPQTLEDEYGGFRSDKIVDDYRDYAEFCFKTFGDRVKYWFTLNEPFTFSINGYATGSMAPGRCSNYVGNCTSGNSGTEPYIVAHHLILSHAVAPYQRGQIGVTLVTHWFVPLTMTDASEKAARRAIDFMFGWFIHPMTYGDYPKTMRSLVGNRLPKFTPEQSAMLHKSYDFLGVNYYTSNFAANLMSSNNVNVSWITDHRASLTTVKDDGVPIGQPTALSWLYIYPRGIQALMVYIKDNYGNPPIYITENGLAEGNNSTLSVQEALKDKIRIEYHYGHLLYLLKAIKEGVNLKGYFLWSFFDDFEWDAGFTVRFGAYFIDYKGWFETIPLSTLLIGTRSSSKPSTHSFWKLPC</sequence>
<dbReference type="Gene3D" id="3.20.20.80">
    <property type="entry name" value="Glycosidases"/>
    <property type="match status" value="1"/>
</dbReference>